<dbReference type="AlphaFoldDB" id="A0A379CS06"/>
<keyword evidence="1" id="KW-0808">Transferase</keyword>
<dbReference type="PANTHER" id="PTHR43617">
    <property type="entry name" value="L-AMINO ACID N-ACETYLTRANSFERASE"/>
    <property type="match status" value="1"/>
</dbReference>
<dbReference type="InterPro" id="IPR050276">
    <property type="entry name" value="MshD_Acetyltransferase"/>
</dbReference>
<dbReference type="GeneID" id="69704321"/>
<comment type="caution">
    <text evidence="1">The sequence shown here is derived from an EMBL/GenBank/DDBJ whole genome shotgun (WGS) entry which is preliminary data.</text>
</comment>
<dbReference type="InterPro" id="IPR016181">
    <property type="entry name" value="Acyl_CoA_acyltransferase"/>
</dbReference>
<dbReference type="InterPro" id="IPR000182">
    <property type="entry name" value="GNAT_dom"/>
</dbReference>
<dbReference type="CDD" id="cd04301">
    <property type="entry name" value="NAT_SF"/>
    <property type="match status" value="1"/>
</dbReference>
<dbReference type="Gene3D" id="3.40.630.30">
    <property type="match status" value="1"/>
</dbReference>
<organism evidence="1 2">
    <name type="scientific">Plesiomonas shigelloides</name>
    <name type="common">Aeromonas shigelloides</name>
    <dbReference type="NCBI Taxonomy" id="703"/>
    <lineage>
        <taxon>Bacteria</taxon>
        <taxon>Pseudomonadati</taxon>
        <taxon>Pseudomonadota</taxon>
        <taxon>Gammaproteobacteria</taxon>
        <taxon>Enterobacterales</taxon>
        <taxon>Enterobacteriaceae</taxon>
        <taxon>Plesiomonas</taxon>
    </lineage>
</organism>
<dbReference type="RefSeq" id="WP_010864587.1">
    <property type="nucleotide sequence ID" value="NZ_CP050969.1"/>
</dbReference>
<dbReference type="GO" id="GO:0016747">
    <property type="term" value="F:acyltransferase activity, transferring groups other than amino-acyl groups"/>
    <property type="evidence" value="ECO:0007669"/>
    <property type="project" value="InterPro"/>
</dbReference>
<evidence type="ECO:0000313" key="2">
    <source>
        <dbReference type="Proteomes" id="UP000664658"/>
    </source>
</evidence>
<proteinExistence type="predicted"/>
<dbReference type="PANTHER" id="PTHR43617:SF2">
    <property type="entry name" value="UPF0039 PROTEIN SLL0451"/>
    <property type="match status" value="1"/>
</dbReference>
<gene>
    <name evidence="1" type="ORF">J2R62_10650</name>
</gene>
<reference evidence="1" key="1">
    <citation type="submission" date="2021-03" db="EMBL/GenBank/DDBJ databases">
        <title>Plesiomonas shigelloides zfcc0051, isolated from zebrafish feces.</title>
        <authorList>
            <person name="Vanderhoek Z."/>
            <person name="Gaulke C."/>
        </authorList>
    </citation>
    <scope>NUCLEOTIDE SEQUENCE</scope>
    <source>
        <strain evidence="1">Zfcc0051</strain>
    </source>
</reference>
<protein>
    <submittedName>
        <fullName evidence="1">N-acetyltransferase</fullName>
    </submittedName>
</protein>
<name>A0A379CS06_PLESH</name>
<accession>A0A379CS06</accession>
<dbReference type="EMBL" id="JAFNAA010000010">
    <property type="protein sequence ID" value="MBO1108674.1"/>
    <property type="molecule type" value="Genomic_DNA"/>
</dbReference>
<evidence type="ECO:0000313" key="1">
    <source>
        <dbReference type="EMBL" id="MBO1108674.1"/>
    </source>
</evidence>
<dbReference type="SUPFAM" id="SSF55729">
    <property type="entry name" value="Acyl-CoA N-acyltransferases (Nat)"/>
    <property type="match status" value="1"/>
</dbReference>
<dbReference type="Pfam" id="PF00583">
    <property type="entry name" value="Acetyltransf_1"/>
    <property type="match status" value="1"/>
</dbReference>
<dbReference type="Proteomes" id="UP000664658">
    <property type="component" value="Unassembled WGS sequence"/>
</dbReference>
<dbReference type="PROSITE" id="PS51186">
    <property type="entry name" value="GNAT"/>
    <property type="match status" value="1"/>
</dbReference>
<dbReference type="KEGG" id="pshi:SAMEA2665130_2552"/>
<sequence>MLIRVEIPVDAQPVAQLLNRAFPSPAEAELVQALREAGQLTLSLVAVDDEGQCIGYLAFSPLLLDGNDYQWVALAPLAVDPAYQGQGIGQALVQEGLNSLNEFGYAAAVVLGDPRYYARFGFAPVSADVAPCPWSEYQSAFQLLKLDSFQAPQAPVQAVNYAEPFSHL</sequence>